<proteinExistence type="predicted"/>
<gene>
    <name evidence="2" type="ORF">MUN86_16230</name>
</gene>
<dbReference type="RefSeq" id="WP_245119104.1">
    <property type="nucleotide sequence ID" value="NZ_CP095061.1"/>
</dbReference>
<dbReference type="EMBL" id="CP095061">
    <property type="protein sequence ID" value="UOQ65095.1"/>
    <property type="molecule type" value="Genomic_DNA"/>
</dbReference>
<evidence type="ECO:0000259" key="1">
    <source>
        <dbReference type="Pfam" id="PF03016"/>
    </source>
</evidence>
<protein>
    <submittedName>
        <fullName evidence="2">Glycosyltransferase family 47 protein</fullName>
    </submittedName>
</protein>
<dbReference type="Pfam" id="PF03016">
    <property type="entry name" value="Exostosin_GT47"/>
    <property type="match status" value="1"/>
</dbReference>
<feature type="domain" description="Exostosin GT47" evidence="1">
    <location>
        <begin position="249"/>
        <end position="323"/>
    </location>
</feature>
<keyword evidence="3" id="KW-1185">Reference proteome</keyword>
<reference evidence="2" key="1">
    <citation type="submission" date="2022-04" db="EMBL/GenBank/DDBJ databases">
        <title>Hymenobacter sp. isolated from the air.</title>
        <authorList>
            <person name="Won M."/>
            <person name="Lee C.-M."/>
            <person name="Woen H.-Y."/>
            <person name="Kwon S.-W."/>
        </authorList>
    </citation>
    <scope>NUCLEOTIDE SEQUENCE</scope>
    <source>
        <strain evidence="2">5420S-77</strain>
    </source>
</reference>
<sequence>MKLKLHTDLSLLDKGHPIELLIPFVGTFNKEDESGAVRQGRFDEYQRVGKDLIELTSIEECDACLLPIFYDVLFDQAGFEKKIAPFIQKVESHNKKILIFVGHDVLHINIPVKNAILFNSAISKSTQAKNIHSWPHFFEDFLEKYNDGKPRPRKKGAKPVIGFCGYAPPLNIKMSREKIISSLKLAANYAGLLQKFPDKISHSYRARSIIGLQKSNKITPNFILKSNFAFGPTGGLNTGNTTESNFDFRKNFVENILESDYTLCIRGIGNNSVRFFETLCCGRIPVFVDTDSALPFDEMIDWKKYCVWVEEKDVDKVDTIVQEFHSKISEEEFLEMQKRAREVWEEYLTPVGFYKNLHRFLES</sequence>
<dbReference type="Proteomes" id="UP000830401">
    <property type="component" value="Chromosome"/>
</dbReference>
<organism evidence="2 3">
    <name type="scientific">Hymenobacter volaticus</name>
    <dbReference type="NCBI Taxonomy" id="2932254"/>
    <lineage>
        <taxon>Bacteria</taxon>
        <taxon>Pseudomonadati</taxon>
        <taxon>Bacteroidota</taxon>
        <taxon>Cytophagia</taxon>
        <taxon>Cytophagales</taxon>
        <taxon>Hymenobacteraceae</taxon>
        <taxon>Hymenobacter</taxon>
    </lineage>
</organism>
<dbReference type="InterPro" id="IPR004263">
    <property type="entry name" value="Exostosin"/>
</dbReference>
<accession>A0ABY4G2J0</accession>
<name>A0ABY4G2J0_9BACT</name>
<evidence type="ECO:0000313" key="3">
    <source>
        <dbReference type="Proteomes" id="UP000830401"/>
    </source>
</evidence>
<dbReference type="InterPro" id="IPR040911">
    <property type="entry name" value="Exostosin_GT47"/>
</dbReference>
<dbReference type="PANTHER" id="PTHR11062">
    <property type="entry name" value="EXOSTOSIN HEPARAN SULFATE GLYCOSYLTRANSFERASE -RELATED"/>
    <property type="match status" value="1"/>
</dbReference>
<evidence type="ECO:0000313" key="2">
    <source>
        <dbReference type="EMBL" id="UOQ65095.1"/>
    </source>
</evidence>